<evidence type="ECO:0000256" key="2">
    <source>
        <dbReference type="ARBA" id="ARBA00022737"/>
    </source>
</evidence>
<dbReference type="AlphaFoldDB" id="A0A835ECI7"/>
<keyword evidence="2" id="KW-0677">Repeat</keyword>
<dbReference type="CDD" id="cd23509">
    <property type="entry name" value="Gnk2-like"/>
    <property type="match status" value="2"/>
</dbReference>
<keyword evidence="3" id="KW-0812">Transmembrane</keyword>
<keyword evidence="1" id="KW-0732">Signal</keyword>
<comment type="caution">
    <text evidence="5">The sequence shown here is derived from an EMBL/GenBank/DDBJ whole genome shotgun (WGS) entry which is preliminary data.</text>
</comment>
<dbReference type="InterPro" id="IPR011009">
    <property type="entry name" value="Kinase-like_dom_sf"/>
</dbReference>
<dbReference type="Proteomes" id="UP000636709">
    <property type="component" value="Unassembled WGS sequence"/>
</dbReference>
<dbReference type="OrthoDB" id="687646at2759"/>
<evidence type="ECO:0000313" key="6">
    <source>
        <dbReference type="Proteomes" id="UP000636709"/>
    </source>
</evidence>
<dbReference type="PANTHER" id="PTHR32099">
    <property type="entry name" value="CYSTEINE-RICH REPEAT SECRETORY PROTEIN"/>
    <property type="match status" value="1"/>
</dbReference>
<dbReference type="InterPro" id="IPR002902">
    <property type="entry name" value="GNK2"/>
</dbReference>
<evidence type="ECO:0000259" key="4">
    <source>
        <dbReference type="PROSITE" id="PS51473"/>
    </source>
</evidence>
<dbReference type="Gene3D" id="3.30.430.20">
    <property type="entry name" value="Gnk2 domain, C-X8-C-X2-C motif"/>
    <property type="match status" value="2"/>
</dbReference>
<name>A0A835ECI7_9POAL</name>
<dbReference type="Gene3D" id="3.30.200.20">
    <property type="entry name" value="Phosphorylase Kinase, domain 1"/>
    <property type="match status" value="1"/>
</dbReference>
<dbReference type="PROSITE" id="PS51473">
    <property type="entry name" value="GNK2"/>
    <property type="match status" value="2"/>
</dbReference>
<dbReference type="PANTHER" id="PTHR32099:SF42">
    <property type="entry name" value="CYSTEINE-RICH RECEPTOR-LIKE PROTEIN KINASE 9-RELATED"/>
    <property type="match status" value="1"/>
</dbReference>
<evidence type="ECO:0000313" key="5">
    <source>
        <dbReference type="EMBL" id="KAF8673208.1"/>
    </source>
</evidence>
<accession>A0A835ECI7</accession>
<keyword evidence="3" id="KW-1133">Transmembrane helix</keyword>
<evidence type="ECO:0000256" key="1">
    <source>
        <dbReference type="ARBA" id="ARBA00022729"/>
    </source>
</evidence>
<feature type="domain" description="Gnk2-homologous" evidence="4">
    <location>
        <begin position="1"/>
        <end position="80"/>
    </location>
</feature>
<proteinExistence type="predicted"/>
<keyword evidence="6" id="KW-1185">Reference proteome</keyword>
<dbReference type="SUPFAM" id="SSF56112">
    <property type="entry name" value="Protein kinase-like (PK-like)"/>
    <property type="match status" value="1"/>
</dbReference>
<evidence type="ECO:0000256" key="3">
    <source>
        <dbReference type="SAM" id="Phobius"/>
    </source>
</evidence>
<keyword evidence="3" id="KW-0472">Membrane</keyword>
<feature type="transmembrane region" description="Helical" evidence="3">
    <location>
        <begin position="253"/>
        <end position="275"/>
    </location>
</feature>
<feature type="domain" description="Gnk2-homologous" evidence="4">
    <location>
        <begin position="106"/>
        <end position="214"/>
    </location>
</feature>
<dbReference type="EMBL" id="JACEFO010002208">
    <property type="protein sequence ID" value="KAF8673208.1"/>
    <property type="molecule type" value="Genomic_DNA"/>
</dbReference>
<protein>
    <recommendedName>
        <fullName evidence="4">Gnk2-homologous domain-containing protein</fullName>
    </recommendedName>
</protein>
<organism evidence="5 6">
    <name type="scientific">Digitaria exilis</name>
    <dbReference type="NCBI Taxonomy" id="1010633"/>
    <lineage>
        <taxon>Eukaryota</taxon>
        <taxon>Viridiplantae</taxon>
        <taxon>Streptophyta</taxon>
        <taxon>Embryophyta</taxon>
        <taxon>Tracheophyta</taxon>
        <taxon>Spermatophyta</taxon>
        <taxon>Magnoliopsida</taxon>
        <taxon>Liliopsida</taxon>
        <taxon>Poales</taxon>
        <taxon>Poaceae</taxon>
        <taxon>PACMAD clade</taxon>
        <taxon>Panicoideae</taxon>
        <taxon>Panicodae</taxon>
        <taxon>Paniceae</taxon>
        <taxon>Anthephorinae</taxon>
        <taxon>Digitaria</taxon>
    </lineage>
</organism>
<sequence>MLSFSFTGADDSSRLFDKVSTGASPNTVYGVALCRGDVNTSACSNCVHAAFQGATQQCPLSKDVTIFYNKCLLRFSDKDILIMDSVNRVNTSAVVDGELVLMNITSEPMLPGWEVKNQSANITSLFQTMLDNTIAQVFSKPRHYATIRMDAGDGSTTTIPHLYSMAQCAPDMIEDICYNCLTDFSNLAMENFAGRQGGRVLGLRCNLRYGTSKFYDGEPTWSSGLSGAFVPSPSPEPEPLIPSPKHKKSMAKVLVIALTGVLLGLLICVIISLIFRRHNKGKLNAVEDEALILELEGKNTEFTIYDFSQVLEATGNISEENKLGQGGFGPVYKGRFPSGVDIAVKRLASHSG</sequence>
<dbReference type="InterPro" id="IPR038408">
    <property type="entry name" value="GNK2_sf"/>
</dbReference>
<dbReference type="Pfam" id="PF01657">
    <property type="entry name" value="Stress-antifung"/>
    <property type="match status" value="2"/>
</dbReference>
<gene>
    <name evidence="5" type="ORF">HU200_048758</name>
</gene>
<reference evidence="5" key="1">
    <citation type="submission" date="2020-07" db="EMBL/GenBank/DDBJ databases">
        <title>Genome sequence and genetic diversity analysis of an under-domesticated orphan crop, white fonio (Digitaria exilis).</title>
        <authorList>
            <person name="Bennetzen J.L."/>
            <person name="Chen S."/>
            <person name="Ma X."/>
            <person name="Wang X."/>
            <person name="Yssel A.E.J."/>
            <person name="Chaluvadi S.R."/>
            <person name="Johnson M."/>
            <person name="Gangashetty P."/>
            <person name="Hamidou F."/>
            <person name="Sanogo M.D."/>
            <person name="Zwaenepoel A."/>
            <person name="Wallace J."/>
            <person name="Van De Peer Y."/>
            <person name="Van Deynze A."/>
        </authorList>
    </citation>
    <scope>NUCLEOTIDE SEQUENCE</scope>
    <source>
        <tissue evidence="5">Leaves</tissue>
    </source>
</reference>